<feature type="transmembrane region" description="Helical" evidence="10">
    <location>
        <begin position="304"/>
        <end position="328"/>
    </location>
</feature>
<evidence type="ECO:0000313" key="11">
    <source>
        <dbReference type="EMBL" id="RLU21063.1"/>
    </source>
</evidence>
<reference evidence="11 12" key="1">
    <citation type="journal article" date="2018" name="Genome Res.">
        <title>The genomic architecture and molecular evolution of ant odorant receptors.</title>
        <authorList>
            <person name="McKenzie S.K."/>
            <person name="Kronauer D.J.C."/>
        </authorList>
    </citation>
    <scope>NUCLEOTIDE SEQUENCE [LARGE SCALE GENOMIC DNA]</scope>
    <source>
        <strain evidence="11">Clonal line C1</strain>
    </source>
</reference>
<proteinExistence type="inferred from homology"/>
<evidence type="ECO:0000256" key="5">
    <source>
        <dbReference type="ARBA" id="ARBA00022725"/>
    </source>
</evidence>
<evidence type="ECO:0000256" key="4">
    <source>
        <dbReference type="ARBA" id="ARBA00022692"/>
    </source>
</evidence>
<accession>A0A3L8DLH2</accession>
<evidence type="ECO:0000256" key="3">
    <source>
        <dbReference type="ARBA" id="ARBA00022606"/>
    </source>
</evidence>
<keyword evidence="6 10" id="KW-1133">Transmembrane helix</keyword>
<keyword evidence="2" id="KW-1003">Cell membrane</keyword>
<evidence type="ECO:0000256" key="2">
    <source>
        <dbReference type="ARBA" id="ARBA00022475"/>
    </source>
</evidence>
<comment type="similarity">
    <text evidence="10">Belongs to the insect chemoreceptor superfamily. Heteromeric odorant receptor channel (TC 1.A.69) family.</text>
</comment>
<organism evidence="11 12">
    <name type="scientific">Ooceraea biroi</name>
    <name type="common">Clonal raider ant</name>
    <name type="synonym">Cerapachys biroi</name>
    <dbReference type="NCBI Taxonomy" id="2015173"/>
    <lineage>
        <taxon>Eukaryota</taxon>
        <taxon>Metazoa</taxon>
        <taxon>Ecdysozoa</taxon>
        <taxon>Arthropoda</taxon>
        <taxon>Hexapoda</taxon>
        <taxon>Insecta</taxon>
        <taxon>Pterygota</taxon>
        <taxon>Neoptera</taxon>
        <taxon>Endopterygota</taxon>
        <taxon>Hymenoptera</taxon>
        <taxon>Apocrita</taxon>
        <taxon>Aculeata</taxon>
        <taxon>Formicoidea</taxon>
        <taxon>Formicidae</taxon>
        <taxon>Dorylinae</taxon>
        <taxon>Ooceraea</taxon>
    </lineage>
</organism>
<feature type="transmembrane region" description="Helical" evidence="10">
    <location>
        <begin position="268"/>
        <end position="292"/>
    </location>
</feature>
<dbReference type="AlphaFoldDB" id="A0A3L8DLH2"/>
<dbReference type="PANTHER" id="PTHR21137">
    <property type="entry name" value="ODORANT RECEPTOR"/>
    <property type="match status" value="1"/>
</dbReference>
<comment type="caution">
    <text evidence="10">Lacks conserved residue(s) required for the propagation of feature annotation.</text>
</comment>
<keyword evidence="3 10" id="KW-0716">Sensory transduction</keyword>
<dbReference type="EMBL" id="QOIP01000007">
    <property type="protein sequence ID" value="RLU21063.1"/>
    <property type="molecule type" value="Genomic_DNA"/>
</dbReference>
<gene>
    <name evidence="11" type="ORF">DMN91_007679</name>
</gene>
<evidence type="ECO:0000256" key="6">
    <source>
        <dbReference type="ARBA" id="ARBA00022989"/>
    </source>
</evidence>
<name>A0A3L8DLH2_OOCBI</name>
<keyword evidence="9 10" id="KW-0807">Transducer</keyword>
<dbReference type="GO" id="GO:0005886">
    <property type="term" value="C:plasma membrane"/>
    <property type="evidence" value="ECO:0007669"/>
    <property type="project" value="UniProtKB-SubCell"/>
</dbReference>
<feature type="transmembrane region" description="Helical" evidence="10">
    <location>
        <begin position="134"/>
        <end position="153"/>
    </location>
</feature>
<feature type="transmembrane region" description="Helical" evidence="10">
    <location>
        <begin position="72"/>
        <end position="94"/>
    </location>
</feature>
<dbReference type="GO" id="GO:0005549">
    <property type="term" value="F:odorant binding"/>
    <property type="evidence" value="ECO:0007669"/>
    <property type="project" value="InterPro"/>
</dbReference>
<dbReference type="GO" id="GO:0007165">
    <property type="term" value="P:signal transduction"/>
    <property type="evidence" value="ECO:0007669"/>
    <property type="project" value="UniProtKB-KW"/>
</dbReference>
<keyword evidence="7 10" id="KW-0472">Membrane</keyword>
<evidence type="ECO:0000313" key="12">
    <source>
        <dbReference type="Proteomes" id="UP000279307"/>
    </source>
</evidence>
<evidence type="ECO:0000256" key="8">
    <source>
        <dbReference type="ARBA" id="ARBA00023170"/>
    </source>
</evidence>
<dbReference type="PANTHER" id="PTHR21137:SF35">
    <property type="entry name" value="ODORANT RECEPTOR 19A-RELATED"/>
    <property type="match status" value="1"/>
</dbReference>
<comment type="caution">
    <text evidence="11">The sequence shown here is derived from an EMBL/GenBank/DDBJ whole genome shotgun (WGS) entry which is preliminary data.</text>
</comment>
<evidence type="ECO:0000256" key="7">
    <source>
        <dbReference type="ARBA" id="ARBA00023136"/>
    </source>
</evidence>
<comment type="subcellular location">
    <subcellularLocation>
        <location evidence="1 10">Cell membrane</location>
        <topology evidence="1 10">Multi-pass membrane protein</topology>
    </subcellularLocation>
</comment>
<dbReference type="GO" id="GO:0004984">
    <property type="term" value="F:olfactory receptor activity"/>
    <property type="evidence" value="ECO:0007669"/>
    <property type="project" value="InterPro"/>
</dbReference>
<sequence>MHTTESTRYADFEWAIKLNRLTLSMVGIWPNVHGDNCDDYFSDLRTMFSLFLFVFIGMIPAIHSLMRTWGDMIATIDNLQFSLPLLTTIIKLVILRWKKLDLTSVLNMIADDWLKDKTDRELHVMKNHARNARAITIFGCVFMTVGFSLLVFLPCFGMSLRYVTNITDPQKILPLQTYYFYDKDQSPYFELTYVAQGLLLVTAGASYTGIDNLLGLLIFHLCGQMENLKDKLTNMRQFKTFHSNLALIVRDHIRLIKYFDVVENTFTLLLLGLLLYFGTLFCLYGFLIIAVFTEGKEMSMMRLIYLISVALNICGHMCLYCVVGEILVTQCDGIYHAAYEYEWYMLRPEEAKTLIIIMIRASKPLYITAGRMFPMTMSMFCNLIKTSGGYVSVLLARQSA</sequence>
<keyword evidence="5 10" id="KW-0552">Olfaction</keyword>
<keyword evidence="4 10" id="KW-0812">Transmembrane</keyword>
<dbReference type="OrthoDB" id="6755574at2759"/>
<keyword evidence="8 10" id="KW-0675">Receptor</keyword>
<evidence type="ECO:0000256" key="1">
    <source>
        <dbReference type="ARBA" id="ARBA00004651"/>
    </source>
</evidence>
<protein>
    <recommendedName>
        <fullName evidence="10">Odorant receptor</fullName>
    </recommendedName>
</protein>
<feature type="transmembrane region" description="Helical" evidence="10">
    <location>
        <begin position="48"/>
        <end position="66"/>
    </location>
</feature>
<dbReference type="Pfam" id="PF02949">
    <property type="entry name" value="7tm_6"/>
    <property type="match status" value="1"/>
</dbReference>
<dbReference type="InterPro" id="IPR004117">
    <property type="entry name" value="7tm6_olfct_rcpt"/>
</dbReference>
<dbReference type="Proteomes" id="UP000279307">
    <property type="component" value="Chromosome 7"/>
</dbReference>
<evidence type="ECO:0000256" key="9">
    <source>
        <dbReference type="ARBA" id="ARBA00023224"/>
    </source>
</evidence>
<evidence type="ECO:0000256" key="10">
    <source>
        <dbReference type="RuleBase" id="RU351113"/>
    </source>
</evidence>